<sequence length="414" mass="43282">MAATAVRANTYATRRTQQKMKASNASSASAPQLKRSFRSCGNATKLLARVPLSVVQAANSIRALKPYSQGLRRHFVVSGAGSAAAEPEPEPVTEAITETGAAPSTFETISSLLTNLFPLWTLLSALLALKQPSAFSFMTTDSFTACLATLMFSMGITLTFDDFKRVFGKPGVVAIGFVACYVMMPLLALGLGKLFGYSGALLAGIVLVGSINGGQASNLCTYIAKGDVALSVLMTTSTTIGCIFMTPLIAKTLMGTIVPVDAVGIAKSTIQVVLAPIAAGVILNTIAYKFCRAVEPICPLIGVVATVVLVGASVAQCGPAIIDAGIGMQIALALLHLVGGLAGYFFNKAFGYDERTCRTTAIETAMKSSAFGFLLASLHFGDYLARVPSAVSVVWMALIGSSMAVVWRFIPMKD</sequence>
<keyword evidence="9" id="KW-1185">Reference proteome</keyword>
<feature type="transmembrane region" description="Helical" evidence="7">
    <location>
        <begin position="228"/>
        <end position="250"/>
    </location>
</feature>
<dbReference type="InterPro" id="IPR004710">
    <property type="entry name" value="Bilac:Na_transpt"/>
</dbReference>
<keyword evidence="4 7" id="KW-1133">Transmembrane helix</keyword>
<dbReference type="InterPro" id="IPR002657">
    <property type="entry name" value="BilAc:Na_symport/Acr3"/>
</dbReference>
<feature type="transmembrane region" description="Helical" evidence="7">
    <location>
        <begin position="172"/>
        <end position="191"/>
    </location>
</feature>
<feature type="compositionally biased region" description="Polar residues" evidence="6">
    <location>
        <begin position="10"/>
        <end position="21"/>
    </location>
</feature>
<evidence type="ECO:0000256" key="1">
    <source>
        <dbReference type="ARBA" id="ARBA00004141"/>
    </source>
</evidence>
<gene>
    <name evidence="8" type="ORF">CYMTET_17044</name>
</gene>
<keyword evidence="3 7" id="KW-0812">Transmembrane</keyword>
<evidence type="ECO:0000256" key="2">
    <source>
        <dbReference type="ARBA" id="ARBA00006528"/>
    </source>
</evidence>
<reference evidence="8 9" key="1">
    <citation type="journal article" date="2015" name="Genome Biol. Evol.">
        <title>Comparative Genomics of a Bacterivorous Green Alga Reveals Evolutionary Causalities and Consequences of Phago-Mixotrophic Mode of Nutrition.</title>
        <authorList>
            <person name="Burns J.A."/>
            <person name="Paasch A."/>
            <person name="Narechania A."/>
            <person name="Kim E."/>
        </authorList>
    </citation>
    <scope>NUCLEOTIDE SEQUENCE [LARGE SCALE GENOMIC DNA]</scope>
    <source>
        <strain evidence="8 9">PLY_AMNH</strain>
    </source>
</reference>
<dbReference type="PANTHER" id="PTHR10361:SF30">
    <property type="entry name" value="SODIUM_METABOLITE COTRANSPORTER BASS6, CHLOROPLASTIC-RELATED"/>
    <property type="match status" value="1"/>
</dbReference>
<feature type="transmembrane region" description="Helical" evidence="7">
    <location>
        <begin position="112"/>
        <end position="130"/>
    </location>
</feature>
<dbReference type="Proteomes" id="UP001190700">
    <property type="component" value="Unassembled WGS sequence"/>
</dbReference>
<comment type="caution">
    <text evidence="8">The sequence shown here is derived from an EMBL/GenBank/DDBJ whole genome shotgun (WGS) entry which is preliminary data.</text>
</comment>
<feature type="transmembrane region" description="Helical" evidence="7">
    <location>
        <begin position="270"/>
        <end position="288"/>
    </location>
</feature>
<name>A0AAE0GB25_9CHLO</name>
<feature type="transmembrane region" description="Helical" evidence="7">
    <location>
        <begin position="197"/>
        <end position="216"/>
    </location>
</feature>
<feature type="transmembrane region" description="Helical" evidence="7">
    <location>
        <begin position="328"/>
        <end position="347"/>
    </location>
</feature>
<comment type="subcellular location">
    <subcellularLocation>
        <location evidence="1">Membrane</location>
        <topology evidence="1">Multi-pass membrane protein</topology>
    </subcellularLocation>
</comment>
<evidence type="ECO:0000256" key="4">
    <source>
        <dbReference type="ARBA" id="ARBA00022989"/>
    </source>
</evidence>
<feature type="transmembrane region" description="Helical" evidence="7">
    <location>
        <begin position="300"/>
        <end position="322"/>
    </location>
</feature>
<dbReference type="GO" id="GO:0009941">
    <property type="term" value="C:chloroplast envelope"/>
    <property type="evidence" value="ECO:0007669"/>
    <property type="project" value="UniProtKB-ARBA"/>
</dbReference>
<evidence type="ECO:0000256" key="5">
    <source>
        <dbReference type="ARBA" id="ARBA00023136"/>
    </source>
</evidence>
<dbReference type="InterPro" id="IPR038770">
    <property type="entry name" value="Na+/solute_symporter_sf"/>
</dbReference>
<dbReference type="PANTHER" id="PTHR10361">
    <property type="entry name" value="SODIUM-BILE ACID COTRANSPORTER"/>
    <property type="match status" value="1"/>
</dbReference>
<feature type="transmembrane region" description="Helical" evidence="7">
    <location>
        <begin position="142"/>
        <end position="160"/>
    </location>
</feature>
<protein>
    <submittedName>
        <fullName evidence="8">Sodium/pyruvate cotransporter</fullName>
    </submittedName>
</protein>
<comment type="similarity">
    <text evidence="2">Belongs to the bile acid:sodium symporter (BASS) (TC 2.A.28) family.</text>
</comment>
<evidence type="ECO:0000313" key="8">
    <source>
        <dbReference type="EMBL" id="KAK3274794.1"/>
    </source>
</evidence>
<proteinExistence type="inferred from homology"/>
<evidence type="ECO:0000313" key="9">
    <source>
        <dbReference type="Proteomes" id="UP001190700"/>
    </source>
</evidence>
<dbReference type="GO" id="GO:0016020">
    <property type="term" value="C:membrane"/>
    <property type="evidence" value="ECO:0007669"/>
    <property type="project" value="UniProtKB-SubCell"/>
</dbReference>
<feature type="region of interest" description="Disordered" evidence="6">
    <location>
        <begin position="1"/>
        <end position="30"/>
    </location>
</feature>
<feature type="transmembrane region" description="Helical" evidence="7">
    <location>
        <begin position="391"/>
        <end position="410"/>
    </location>
</feature>
<organism evidence="8 9">
    <name type="scientific">Cymbomonas tetramitiformis</name>
    <dbReference type="NCBI Taxonomy" id="36881"/>
    <lineage>
        <taxon>Eukaryota</taxon>
        <taxon>Viridiplantae</taxon>
        <taxon>Chlorophyta</taxon>
        <taxon>Pyramimonadophyceae</taxon>
        <taxon>Pyramimonadales</taxon>
        <taxon>Pyramimonadaceae</taxon>
        <taxon>Cymbomonas</taxon>
    </lineage>
</organism>
<accession>A0AAE0GB25</accession>
<feature type="transmembrane region" description="Helical" evidence="7">
    <location>
        <begin position="368"/>
        <end position="385"/>
    </location>
</feature>
<dbReference type="AlphaFoldDB" id="A0AAE0GB25"/>
<dbReference type="Gene3D" id="1.20.1530.20">
    <property type="match status" value="1"/>
</dbReference>
<evidence type="ECO:0000256" key="3">
    <source>
        <dbReference type="ARBA" id="ARBA00022692"/>
    </source>
</evidence>
<evidence type="ECO:0000256" key="7">
    <source>
        <dbReference type="SAM" id="Phobius"/>
    </source>
</evidence>
<dbReference type="EMBL" id="LGRX02007527">
    <property type="protein sequence ID" value="KAK3274794.1"/>
    <property type="molecule type" value="Genomic_DNA"/>
</dbReference>
<keyword evidence="5 7" id="KW-0472">Membrane</keyword>
<dbReference type="Pfam" id="PF01758">
    <property type="entry name" value="SBF"/>
    <property type="match status" value="1"/>
</dbReference>
<evidence type="ECO:0000256" key="6">
    <source>
        <dbReference type="SAM" id="MobiDB-lite"/>
    </source>
</evidence>